<evidence type="ECO:0000313" key="4">
    <source>
        <dbReference type="Proteomes" id="UP001238088"/>
    </source>
</evidence>
<organism evidence="3 4">
    <name type="scientific">Cytobacillus purgationiresistens</name>
    <dbReference type="NCBI Taxonomy" id="863449"/>
    <lineage>
        <taxon>Bacteria</taxon>
        <taxon>Bacillati</taxon>
        <taxon>Bacillota</taxon>
        <taxon>Bacilli</taxon>
        <taxon>Bacillales</taxon>
        <taxon>Bacillaceae</taxon>
        <taxon>Cytobacillus</taxon>
    </lineage>
</organism>
<evidence type="ECO:0000313" key="3">
    <source>
        <dbReference type="EMBL" id="MDQ0272649.1"/>
    </source>
</evidence>
<gene>
    <name evidence="3" type="ORF">J2S17_004542</name>
</gene>
<dbReference type="PANTHER" id="PTHR33744:SF1">
    <property type="entry name" value="DNA-BINDING TRANSCRIPTIONAL ACTIVATOR ADER"/>
    <property type="match status" value="1"/>
</dbReference>
<dbReference type="Gene3D" id="3.30.450.40">
    <property type="match status" value="1"/>
</dbReference>
<proteinExistence type="inferred from homology"/>
<protein>
    <submittedName>
        <fullName evidence="3">Sugar diacid utilization regulator</fullName>
    </submittedName>
</protein>
<dbReference type="Pfam" id="PF13556">
    <property type="entry name" value="HTH_30"/>
    <property type="match status" value="1"/>
</dbReference>
<name>A0ABU0AN12_9BACI</name>
<dbReference type="Proteomes" id="UP001238088">
    <property type="component" value="Unassembled WGS sequence"/>
</dbReference>
<dbReference type="InterPro" id="IPR003018">
    <property type="entry name" value="GAF"/>
</dbReference>
<dbReference type="PANTHER" id="PTHR33744">
    <property type="entry name" value="CARBOHYDRATE DIACID REGULATOR"/>
    <property type="match status" value="1"/>
</dbReference>
<feature type="domain" description="GAF" evidence="2">
    <location>
        <begin position="126"/>
        <end position="284"/>
    </location>
</feature>
<comment type="caution">
    <text evidence="3">The sequence shown here is derived from an EMBL/GenBank/DDBJ whole genome shotgun (WGS) entry which is preliminary data.</text>
</comment>
<dbReference type="EMBL" id="JAUSUB010000026">
    <property type="protein sequence ID" value="MDQ0272649.1"/>
    <property type="molecule type" value="Genomic_DNA"/>
</dbReference>
<sequence>MEMYNRSLLQSYLKKTAAITACQIWMYHPMEQRWIFIDQLEPFKHISSHVFLHTLPETSDNCLILEYPQEYRVKLVFKTKALVDQETKEIIYHLLHPIYSYFTMKSKDIELDKLIEGIKNITASLDLDELLTKILDNVAAVIPGANTSAFWLYNPAIDRLVCKAYRGWQAEIEKVQYKIGESVTGKTYRDGKPRVYYSFRKANEAMKGTSKSNAELLKAAFHNGRVKATVTVPVNFHDEIKGVLGIHQDSEARRLTEWDIQLIKALAAQIAIAIENAHMFTEIKRKNQVLIKRNEVHASLTKLSLQNKGVGAIAAELNRMIKPSVTFVDLLEEEYYPKMHKQYFTVEELYKFISHRHMPFYIEKYDIDEKTFLIYPIYVGNVCAGCLIVLGEPPLVQLEHMIVERGGVFLSLELAKRHSIAEVYYKKIHDYYHELLNNEHSDLLYKQGLDLGIDLNNHVVSIIVELSNFQDLQVLEAKVHHFVWTIKQRLTETSKLVFGNHNKVTLLLSLDSPAELLFIVKTFESILASWQQSENIKLYAGIGRIYCGIPSISKTHNEAEKALYYLQSKQTSGVIQYSEIGINRLFLNHTATELLQFTEEIFSPLHQKQQELEETLITYIKCNRSATKTAATLHVHINTLYQRIKRIEEILNLSFEDPENILKIQLACHFKEAYT</sequence>
<evidence type="ECO:0000256" key="1">
    <source>
        <dbReference type="ARBA" id="ARBA00006754"/>
    </source>
</evidence>
<comment type="similarity">
    <text evidence="1">Belongs to the CdaR family.</text>
</comment>
<dbReference type="InterPro" id="IPR029016">
    <property type="entry name" value="GAF-like_dom_sf"/>
</dbReference>
<evidence type="ECO:0000259" key="2">
    <source>
        <dbReference type="SMART" id="SM00065"/>
    </source>
</evidence>
<reference evidence="3 4" key="1">
    <citation type="submission" date="2023-07" db="EMBL/GenBank/DDBJ databases">
        <title>Genomic Encyclopedia of Type Strains, Phase IV (KMG-IV): sequencing the most valuable type-strain genomes for metagenomic binning, comparative biology and taxonomic classification.</title>
        <authorList>
            <person name="Goeker M."/>
        </authorList>
    </citation>
    <scope>NUCLEOTIDE SEQUENCE [LARGE SCALE GENOMIC DNA]</scope>
    <source>
        <strain evidence="3 4">DSM 23494</strain>
    </source>
</reference>
<dbReference type="InterPro" id="IPR041522">
    <property type="entry name" value="CdaR_GGDEF"/>
</dbReference>
<dbReference type="SMART" id="SM00065">
    <property type="entry name" value="GAF"/>
    <property type="match status" value="1"/>
</dbReference>
<dbReference type="InterPro" id="IPR042070">
    <property type="entry name" value="PucR_C-HTH_sf"/>
</dbReference>
<dbReference type="Pfam" id="PF17853">
    <property type="entry name" value="GGDEF_2"/>
    <property type="match status" value="1"/>
</dbReference>
<dbReference type="Pfam" id="PF13185">
    <property type="entry name" value="GAF_2"/>
    <property type="match status" value="1"/>
</dbReference>
<dbReference type="SUPFAM" id="SSF55781">
    <property type="entry name" value="GAF domain-like"/>
    <property type="match status" value="1"/>
</dbReference>
<accession>A0ABU0AN12</accession>
<dbReference type="Gene3D" id="1.10.10.2840">
    <property type="entry name" value="PucR C-terminal helix-turn-helix domain"/>
    <property type="match status" value="1"/>
</dbReference>
<dbReference type="InterPro" id="IPR051448">
    <property type="entry name" value="CdaR-like_regulators"/>
</dbReference>
<keyword evidence="4" id="KW-1185">Reference proteome</keyword>
<dbReference type="InterPro" id="IPR025736">
    <property type="entry name" value="PucR_C-HTH_dom"/>
</dbReference>